<dbReference type="InterPro" id="IPR013783">
    <property type="entry name" value="Ig-like_fold"/>
</dbReference>
<evidence type="ECO:0000313" key="4">
    <source>
        <dbReference type="EMBL" id="HIS32649.1"/>
    </source>
</evidence>
<dbReference type="PANTHER" id="PTHR44170">
    <property type="entry name" value="PROTEIN SIDEKICK"/>
    <property type="match status" value="1"/>
</dbReference>
<dbReference type="SUPFAM" id="SSF49265">
    <property type="entry name" value="Fibronectin type III"/>
    <property type="match status" value="2"/>
</dbReference>
<dbReference type="GO" id="GO:0098609">
    <property type="term" value="P:cell-cell adhesion"/>
    <property type="evidence" value="ECO:0007669"/>
    <property type="project" value="TreeGrafter"/>
</dbReference>
<keyword evidence="1" id="KW-1015">Disulfide bond</keyword>
<dbReference type="InterPro" id="IPR003961">
    <property type="entry name" value="FN3_dom"/>
</dbReference>
<feature type="domain" description="Fibronectin type-III" evidence="3">
    <location>
        <begin position="36"/>
        <end position="127"/>
    </location>
</feature>
<protein>
    <recommendedName>
        <fullName evidence="3">Fibronectin type-III domain-containing protein</fullName>
    </recommendedName>
</protein>
<name>A0A9D1EUV2_9FIRM</name>
<dbReference type="InterPro" id="IPR036116">
    <property type="entry name" value="FN3_sf"/>
</dbReference>
<dbReference type="AlphaFoldDB" id="A0A9D1EUV2"/>
<keyword evidence="2" id="KW-0732">Signal</keyword>
<dbReference type="EMBL" id="DVIQ01000094">
    <property type="protein sequence ID" value="HIS32649.1"/>
    <property type="molecule type" value="Genomic_DNA"/>
</dbReference>
<dbReference type="PROSITE" id="PS50853">
    <property type="entry name" value="FN3"/>
    <property type="match status" value="2"/>
</dbReference>
<dbReference type="Proteomes" id="UP000823935">
    <property type="component" value="Unassembled WGS sequence"/>
</dbReference>
<reference evidence="4" key="2">
    <citation type="journal article" date="2021" name="PeerJ">
        <title>Extensive microbial diversity within the chicken gut microbiome revealed by metagenomics and culture.</title>
        <authorList>
            <person name="Gilroy R."/>
            <person name="Ravi A."/>
            <person name="Getino M."/>
            <person name="Pursley I."/>
            <person name="Horton D.L."/>
            <person name="Alikhan N.F."/>
            <person name="Baker D."/>
            <person name="Gharbi K."/>
            <person name="Hall N."/>
            <person name="Watson M."/>
            <person name="Adriaenssens E.M."/>
            <person name="Foster-Nyarko E."/>
            <person name="Jarju S."/>
            <person name="Secka A."/>
            <person name="Antonio M."/>
            <person name="Oren A."/>
            <person name="Chaudhuri R.R."/>
            <person name="La Ragione R."/>
            <person name="Hildebrand F."/>
            <person name="Pallen M.J."/>
        </authorList>
    </citation>
    <scope>NUCLEOTIDE SEQUENCE</scope>
    <source>
        <strain evidence="4">CHK190-19873</strain>
    </source>
</reference>
<evidence type="ECO:0000256" key="2">
    <source>
        <dbReference type="SAM" id="SignalP"/>
    </source>
</evidence>
<sequence length="515" mass="55831">MKVKKHSVIWMLFLALFLSTAVLPLVSTSAAQAASEPARPSLRKVEVVSNGIKVTWKQSSNASGYYVYRKTGGKSYQKIATITNARTVTYTDKGVKSGTAYRYTVAAFNDSGSSSYNTKGLAATYLSVPKITKITASSGAVSIRWKETSKASGYIIYRKKGASGKYSRIGQVKGKTLTYKDTTVSGKGTYYYAVCAYKGSSKSARATKSFKISKVPSTPKLGTVSVTDSGIKLTWKRASNATGYEIYRKTGSGKYTKIATISKASTLSYVDKKVTDGKKYTYTVRSCGKGVLGKYSSKGLSITYEPKRTIANTKSAYTIEADVTLKGTGTGYHAKLVACTPTSAVSFGIQYDAHAVAPYTGKTAFLIENVHSNNAGGQQYERTGLAAKNKKFHLMLTVMANGTCNVYVDGVKVGSVKNPNMARETVYLRVEASARLNGDSVQATFSNIKLKSNGKYDADRVWNTHNFDTNKGMTSNDSRFASSQTIKISGKVKGLTPEQDWDNAYEQVSGIIQFW</sequence>
<organism evidence="4 5">
    <name type="scientific">Candidatus Limivivens intestinipullorum</name>
    <dbReference type="NCBI Taxonomy" id="2840858"/>
    <lineage>
        <taxon>Bacteria</taxon>
        <taxon>Bacillati</taxon>
        <taxon>Bacillota</taxon>
        <taxon>Clostridia</taxon>
        <taxon>Lachnospirales</taxon>
        <taxon>Lachnospiraceae</taxon>
        <taxon>Lachnospiraceae incertae sedis</taxon>
        <taxon>Candidatus Limivivens</taxon>
    </lineage>
</organism>
<gene>
    <name evidence="4" type="ORF">IAB44_14065</name>
</gene>
<proteinExistence type="predicted"/>
<dbReference type="CDD" id="cd00063">
    <property type="entry name" value="FN3"/>
    <property type="match status" value="2"/>
</dbReference>
<dbReference type="PANTHER" id="PTHR44170:SF6">
    <property type="entry name" value="CONTACTIN"/>
    <property type="match status" value="1"/>
</dbReference>
<evidence type="ECO:0000259" key="3">
    <source>
        <dbReference type="PROSITE" id="PS50853"/>
    </source>
</evidence>
<evidence type="ECO:0000256" key="1">
    <source>
        <dbReference type="ARBA" id="ARBA00023157"/>
    </source>
</evidence>
<comment type="caution">
    <text evidence="4">The sequence shown here is derived from an EMBL/GenBank/DDBJ whole genome shotgun (WGS) entry which is preliminary data.</text>
</comment>
<evidence type="ECO:0000313" key="5">
    <source>
        <dbReference type="Proteomes" id="UP000823935"/>
    </source>
</evidence>
<feature type="signal peptide" evidence="2">
    <location>
        <begin position="1"/>
        <end position="33"/>
    </location>
</feature>
<dbReference type="SMART" id="SM00060">
    <property type="entry name" value="FN3"/>
    <property type="match status" value="3"/>
</dbReference>
<feature type="domain" description="Fibronectin type-III" evidence="3">
    <location>
        <begin position="215"/>
        <end position="306"/>
    </location>
</feature>
<feature type="chain" id="PRO_5038570440" description="Fibronectin type-III domain-containing protein" evidence="2">
    <location>
        <begin position="34"/>
        <end position="515"/>
    </location>
</feature>
<accession>A0A9D1EUV2</accession>
<reference evidence="4" key="1">
    <citation type="submission" date="2020-10" db="EMBL/GenBank/DDBJ databases">
        <authorList>
            <person name="Gilroy R."/>
        </authorList>
    </citation>
    <scope>NUCLEOTIDE SEQUENCE</scope>
    <source>
        <strain evidence="4">CHK190-19873</strain>
    </source>
</reference>
<dbReference type="GO" id="GO:0016020">
    <property type="term" value="C:membrane"/>
    <property type="evidence" value="ECO:0007669"/>
    <property type="project" value="UniProtKB-SubCell"/>
</dbReference>
<dbReference type="Gene3D" id="2.60.40.10">
    <property type="entry name" value="Immunoglobulins"/>
    <property type="match status" value="3"/>
</dbReference>